<feature type="non-terminal residue" evidence="5">
    <location>
        <position position="1"/>
    </location>
</feature>
<comment type="caution">
    <text evidence="5">The sequence shown here is derived from an EMBL/GenBank/DDBJ whole genome shotgun (WGS) entry which is preliminary data.</text>
</comment>
<reference evidence="5 6" key="1">
    <citation type="submission" date="2014-11" db="EMBL/GenBank/DDBJ databases">
        <title>Genetic blueprint of the zoonotic pathogen Toxocara canis.</title>
        <authorList>
            <person name="Zhu X.-Q."/>
            <person name="Korhonen P.K."/>
            <person name="Cai H."/>
            <person name="Young N.D."/>
            <person name="Nejsum P."/>
            <person name="von Samson-Himmelstjerna G."/>
            <person name="Boag P.R."/>
            <person name="Tan P."/>
            <person name="Li Q."/>
            <person name="Min J."/>
            <person name="Yang Y."/>
            <person name="Wang X."/>
            <person name="Fang X."/>
            <person name="Hall R.S."/>
            <person name="Hofmann A."/>
            <person name="Sternberg P.W."/>
            <person name="Jex A.R."/>
            <person name="Gasser R.B."/>
        </authorList>
    </citation>
    <scope>NUCLEOTIDE SEQUENCE [LARGE SCALE GENOMIC DNA]</scope>
    <source>
        <strain evidence="5">PN_DK_2014</strain>
    </source>
</reference>
<evidence type="ECO:0000256" key="1">
    <source>
        <dbReference type="PROSITE-ProRule" id="PRU00076"/>
    </source>
</evidence>
<comment type="caution">
    <text evidence="1">Lacks conserved residue(s) required for the propagation of feature annotation.</text>
</comment>
<dbReference type="PROSITE" id="PS50026">
    <property type="entry name" value="EGF_3"/>
    <property type="match status" value="1"/>
</dbReference>
<dbReference type="Gene3D" id="2.10.25.10">
    <property type="entry name" value="Laminin"/>
    <property type="match status" value="1"/>
</dbReference>
<keyword evidence="3" id="KW-0812">Transmembrane</keyword>
<accession>A0A0B2VU27</accession>
<proteinExistence type="predicted"/>
<keyword evidence="1" id="KW-1015">Disulfide bond</keyword>
<organism evidence="5 6">
    <name type="scientific">Toxocara canis</name>
    <name type="common">Canine roundworm</name>
    <dbReference type="NCBI Taxonomy" id="6265"/>
    <lineage>
        <taxon>Eukaryota</taxon>
        <taxon>Metazoa</taxon>
        <taxon>Ecdysozoa</taxon>
        <taxon>Nematoda</taxon>
        <taxon>Chromadorea</taxon>
        <taxon>Rhabditida</taxon>
        <taxon>Spirurina</taxon>
        <taxon>Ascaridomorpha</taxon>
        <taxon>Ascaridoidea</taxon>
        <taxon>Toxocaridae</taxon>
        <taxon>Toxocara</taxon>
    </lineage>
</organism>
<evidence type="ECO:0000259" key="4">
    <source>
        <dbReference type="PROSITE" id="PS50026"/>
    </source>
</evidence>
<dbReference type="InterPro" id="IPR000742">
    <property type="entry name" value="EGF"/>
</dbReference>
<gene>
    <name evidence="5" type="primary">FAT1</name>
    <name evidence="5" type="ORF">Tcan_02631</name>
</gene>
<dbReference type="AlphaFoldDB" id="A0A0B2VU27"/>
<dbReference type="SUPFAM" id="SSF57196">
    <property type="entry name" value="EGF/Laminin"/>
    <property type="match status" value="1"/>
</dbReference>
<feature type="compositionally biased region" description="Polar residues" evidence="2">
    <location>
        <begin position="253"/>
        <end position="262"/>
    </location>
</feature>
<keyword evidence="1" id="KW-0245">EGF-like domain</keyword>
<keyword evidence="3" id="KW-0472">Membrane</keyword>
<sequence length="305" mass="33466">NCSHGYSGTSCSDEWDPCSPNPCSDFGRCIRLPQSSGFIRNCSHGYSGTSCSDRLKSLIPDGWPLGIVEVALAVAILLIVVLAVLICCYMRSRKYRYDKPPGQKNLEYEAHNFNPRVSKSFECAPPSLAPPPLPPRGFRSMHNNRLSNFEQAQLTGGSPSPSIAESGRWKALRTTTPSSLKNFDAVRNGANSSTDELEQIARTDMLRRYGRRIPEADDEIESNSSSKASSIGDGHHCINRARRKRGNADGSPSAKNESSPNKPHNDWRQECDRRIDGACGVAADKRSERMKLHLLGNNCIAVGGM</sequence>
<evidence type="ECO:0000256" key="2">
    <source>
        <dbReference type="SAM" id="MobiDB-lite"/>
    </source>
</evidence>
<protein>
    <submittedName>
        <fullName evidence="5">Protocadherin Fat 1</fullName>
    </submittedName>
</protein>
<dbReference type="Proteomes" id="UP000031036">
    <property type="component" value="Unassembled WGS sequence"/>
</dbReference>
<evidence type="ECO:0000256" key="3">
    <source>
        <dbReference type="SAM" id="Phobius"/>
    </source>
</evidence>
<feature type="region of interest" description="Disordered" evidence="2">
    <location>
        <begin position="213"/>
        <end position="271"/>
    </location>
</feature>
<evidence type="ECO:0000313" key="6">
    <source>
        <dbReference type="Proteomes" id="UP000031036"/>
    </source>
</evidence>
<feature type="transmembrane region" description="Helical" evidence="3">
    <location>
        <begin position="63"/>
        <end position="89"/>
    </location>
</feature>
<name>A0A0B2VU27_TOXCA</name>
<feature type="disulfide bond" evidence="1">
    <location>
        <begin position="42"/>
        <end position="51"/>
    </location>
</feature>
<evidence type="ECO:0000313" key="5">
    <source>
        <dbReference type="EMBL" id="KHN85178.1"/>
    </source>
</evidence>
<feature type="domain" description="EGF-like" evidence="4">
    <location>
        <begin position="14"/>
        <end position="52"/>
    </location>
</feature>
<dbReference type="EMBL" id="JPKZ01000845">
    <property type="protein sequence ID" value="KHN85178.1"/>
    <property type="molecule type" value="Genomic_DNA"/>
</dbReference>
<keyword evidence="6" id="KW-1185">Reference proteome</keyword>
<keyword evidence="3" id="KW-1133">Transmembrane helix</keyword>
<dbReference type="STRING" id="6265.A0A0B2VU27"/>